<dbReference type="SUPFAM" id="SSF101546">
    <property type="entry name" value="ASF1-like"/>
    <property type="match status" value="1"/>
</dbReference>
<evidence type="ECO:0000313" key="7">
    <source>
        <dbReference type="EMBL" id="OAO14038.1"/>
    </source>
</evidence>
<dbReference type="GO" id="GO:0005634">
    <property type="term" value="C:nucleus"/>
    <property type="evidence" value="ECO:0007669"/>
    <property type="project" value="UniProtKB-SubCell"/>
</dbReference>
<keyword evidence="4" id="KW-0804">Transcription</keyword>
<name>A0A196SAI7_BLAHN</name>
<dbReference type="PANTHER" id="PTHR12040">
    <property type="entry name" value="ANTI-SILENCING PROTEIN 1"/>
    <property type="match status" value="1"/>
</dbReference>
<reference evidence="7 9" key="1">
    <citation type="submission" date="2016-05" db="EMBL/GenBank/DDBJ databases">
        <title>Nuclear genome of Blastocystis sp. subtype 1 NandII.</title>
        <authorList>
            <person name="Gentekaki E."/>
            <person name="Curtis B."/>
            <person name="Stairs C."/>
            <person name="Eme L."/>
            <person name="Herman E."/>
            <person name="Klimes V."/>
            <person name="Arias M.C."/>
            <person name="Elias M."/>
            <person name="Hilliou F."/>
            <person name="Klute M."/>
            <person name="Malik S.-B."/>
            <person name="Pightling A."/>
            <person name="Rachubinski R."/>
            <person name="Salas D."/>
            <person name="Schlacht A."/>
            <person name="Suga H."/>
            <person name="Archibald J."/>
            <person name="Ball S.G."/>
            <person name="Clark G."/>
            <person name="Dacks J."/>
            <person name="Van Der Giezen M."/>
            <person name="Tsaousis A."/>
            <person name="Roger A."/>
        </authorList>
    </citation>
    <scope>NUCLEOTIDE SEQUENCE [LARGE SCALE GENOMIC DNA]</scope>
    <source>
        <strain evidence="9">ATCC 50177 / NandII</strain>
        <strain evidence="7">NandII</strain>
    </source>
</reference>
<comment type="similarity">
    <text evidence="2">Belongs to the ASF1 family.</text>
</comment>
<evidence type="ECO:0000256" key="1">
    <source>
        <dbReference type="ARBA" id="ARBA00004123"/>
    </source>
</evidence>
<keyword evidence="5" id="KW-0143">Chaperone</keyword>
<keyword evidence="9" id="KW-1185">Reference proteome</keyword>
<dbReference type="STRING" id="478820.A0A196SAI7"/>
<keyword evidence="3" id="KW-0805">Transcription regulation</keyword>
<comment type="subcellular location">
    <subcellularLocation>
        <location evidence="1">Nucleus</location>
    </subcellularLocation>
</comment>
<evidence type="ECO:0000256" key="2">
    <source>
        <dbReference type="ARBA" id="ARBA00006051"/>
    </source>
</evidence>
<dbReference type="Proteomes" id="UP000078348">
    <property type="component" value="Unassembled WGS sequence"/>
</dbReference>
<evidence type="ECO:0000313" key="8">
    <source>
        <dbReference type="EMBL" id="OAO17028.1"/>
    </source>
</evidence>
<dbReference type="OrthoDB" id="29755at2759"/>
<dbReference type="GO" id="GO:0000785">
    <property type="term" value="C:chromatin"/>
    <property type="evidence" value="ECO:0007669"/>
    <property type="project" value="TreeGrafter"/>
</dbReference>
<accession>A0A196SAI7</accession>
<dbReference type="Gene3D" id="2.60.40.1490">
    <property type="entry name" value="Histone chaperone ASF1-like"/>
    <property type="match status" value="1"/>
</dbReference>
<proteinExistence type="inferred from homology"/>
<evidence type="ECO:0000256" key="4">
    <source>
        <dbReference type="ARBA" id="ARBA00023163"/>
    </source>
</evidence>
<dbReference type="EMBL" id="LXWW01000296">
    <property type="protein sequence ID" value="OAO14038.1"/>
    <property type="molecule type" value="Genomic_DNA"/>
</dbReference>
<comment type="caution">
    <text evidence="7">The sequence shown here is derived from an EMBL/GenBank/DDBJ whole genome shotgun (WGS) entry which is preliminary data.</text>
</comment>
<evidence type="ECO:0000256" key="3">
    <source>
        <dbReference type="ARBA" id="ARBA00023015"/>
    </source>
</evidence>
<evidence type="ECO:0000313" key="9">
    <source>
        <dbReference type="Proteomes" id="UP000078348"/>
    </source>
</evidence>
<dbReference type="PANTHER" id="PTHR12040:SF0">
    <property type="entry name" value="HISTONE CHAPERONE ASF1"/>
    <property type="match status" value="1"/>
</dbReference>
<gene>
    <name evidence="8" type="ORF">AV274_1234</name>
    <name evidence="7" type="ORF">AV274_4272</name>
</gene>
<dbReference type="InterPro" id="IPR006818">
    <property type="entry name" value="ASF1-like"/>
</dbReference>
<dbReference type="EMBL" id="LXWW01000048">
    <property type="protein sequence ID" value="OAO17028.1"/>
    <property type="molecule type" value="Genomic_DNA"/>
</dbReference>
<dbReference type="GO" id="GO:0006335">
    <property type="term" value="P:DNA replication-dependent chromatin assembly"/>
    <property type="evidence" value="ECO:0007669"/>
    <property type="project" value="TreeGrafter"/>
</dbReference>
<dbReference type="InterPro" id="IPR036747">
    <property type="entry name" value="ASF1-like_sf"/>
</dbReference>
<dbReference type="Pfam" id="PF04729">
    <property type="entry name" value="ASF1_hist_chap"/>
    <property type="match status" value="1"/>
</dbReference>
<keyword evidence="6" id="KW-0539">Nucleus</keyword>
<sequence>MDGPQDANHVVRVVNVNVLDNPTSLTNPFQFEIIFESSRDLLDDLEWKLTYVGDHRTVEGDQVLDSVMIGPISRGTHKFCLQTNPPDVSRIPEDCLLGLTVVFLSGCYRSQEFVRVGYYVNNTCTTCWKQFSQIQRCILAEKPRMTLTPILWD</sequence>
<protein>
    <submittedName>
        <fullName evidence="7 8">Anti-silencing factor</fullName>
    </submittedName>
</protein>
<evidence type="ECO:0000256" key="6">
    <source>
        <dbReference type="ARBA" id="ARBA00023242"/>
    </source>
</evidence>
<organism evidence="7 9">
    <name type="scientific">Blastocystis sp. subtype 1 (strain ATCC 50177 / NandII)</name>
    <dbReference type="NCBI Taxonomy" id="478820"/>
    <lineage>
        <taxon>Eukaryota</taxon>
        <taxon>Sar</taxon>
        <taxon>Stramenopiles</taxon>
        <taxon>Bigyra</taxon>
        <taxon>Opalozoa</taxon>
        <taxon>Opalinata</taxon>
        <taxon>Blastocystidae</taxon>
        <taxon>Blastocystis</taxon>
    </lineage>
</organism>
<evidence type="ECO:0000256" key="5">
    <source>
        <dbReference type="ARBA" id="ARBA00023186"/>
    </source>
</evidence>
<dbReference type="AlphaFoldDB" id="A0A196SAI7"/>
<dbReference type="GO" id="GO:0042393">
    <property type="term" value="F:histone binding"/>
    <property type="evidence" value="ECO:0007669"/>
    <property type="project" value="TreeGrafter"/>
</dbReference>